<evidence type="ECO:0000256" key="2">
    <source>
        <dbReference type="ARBA" id="ARBA00014223"/>
    </source>
</evidence>
<evidence type="ECO:0000256" key="6">
    <source>
        <dbReference type="SAM" id="SignalP"/>
    </source>
</evidence>
<keyword evidence="3" id="KW-0963">Cytoplasm</keyword>
<keyword evidence="8" id="KW-1185">Reference proteome</keyword>
<dbReference type="Proteomes" id="UP000285060">
    <property type="component" value="Unassembled WGS sequence"/>
</dbReference>
<dbReference type="Pfam" id="PF14580">
    <property type="entry name" value="LRR_9"/>
    <property type="match status" value="1"/>
</dbReference>
<dbReference type="VEuPathDB" id="FungiDB:H310_08310"/>
<dbReference type="Gene3D" id="3.80.10.10">
    <property type="entry name" value="Ribonuclease Inhibitor"/>
    <property type="match status" value="1"/>
</dbReference>
<protein>
    <recommendedName>
        <fullName evidence="2">Leucine-rich repeat-containing protein 51</fullName>
    </recommendedName>
</protein>
<keyword evidence="4" id="KW-0433">Leucine-rich repeat</keyword>
<comment type="caution">
    <text evidence="7">The sequence shown here is derived from an EMBL/GenBank/DDBJ whole genome shotgun (WGS) entry which is preliminary data.</text>
</comment>
<evidence type="ECO:0000256" key="3">
    <source>
        <dbReference type="ARBA" id="ARBA00022490"/>
    </source>
</evidence>
<accession>A0A418B2U2</accession>
<dbReference type="PANTHER" id="PTHR46545:SF1">
    <property type="entry name" value="LEUCINE-RICH REPEAT-CONTAINING PROTEIN 51"/>
    <property type="match status" value="1"/>
</dbReference>
<dbReference type="EMBL" id="QUSY01000140">
    <property type="protein sequence ID" value="RHY32384.1"/>
    <property type="molecule type" value="Genomic_DNA"/>
</dbReference>
<keyword evidence="5" id="KW-0677">Repeat</keyword>
<dbReference type="GO" id="GO:0005737">
    <property type="term" value="C:cytoplasm"/>
    <property type="evidence" value="ECO:0007669"/>
    <property type="project" value="UniProtKB-SubCell"/>
</dbReference>
<dbReference type="VEuPathDB" id="FungiDB:H310_08308"/>
<dbReference type="InterPro" id="IPR001611">
    <property type="entry name" value="Leu-rich_rpt"/>
</dbReference>
<organism evidence="7 8">
    <name type="scientific">Aphanomyces invadans</name>
    <dbReference type="NCBI Taxonomy" id="157072"/>
    <lineage>
        <taxon>Eukaryota</taxon>
        <taxon>Sar</taxon>
        <taxon>Stramenopiles</taxon>
        <taxon>Oomycota</taxon>
        <taxon>Saprolegniomycetes</taxon>
        <taxon>Saprolegniales</taxon>
        <taxon>Verrucalvaceae</taxon>
        <taxon>Aphanomyces</taxon>
    </lineage>
</organism>
<dbReference type="InterPro" id="IPR032675">
    <property type="entry name" value="LRR_dom_sf"/>
</dbReference>
<feature type="chain" id="PRO_5019251558" description="Leucine-rich repeat-containing protein 51" evidence="6">
    <location>
        <begin position="24"/>
        <end position="343"/>
    </location>
</feature>
<keyword evidence="6" id="KW-0732">Signal</keyword>
<feature type="signal peptide" evidence="6">
    <location>
        <begin position="1"/>
        <end position="23"/>
    </location>
</feature>
<evidence type="ECO:0000256" key="4">
    <source>
        <dbReference type="ARBA" id="ARBA00022614"/>
    </source>
</evidence>
<dbReference type="SUPFAM" id="SSF52058">
    <property type="entry name" value="L domain-like"/>
    <property type="match status" value="1"/>
</dbReference>
<dbReference type="PANTHER" id="PTHR46545">
    <property type="entry name" value="LEUCINE-RICH REPEAT-CONTAINING PROTEIN 51"/>
    <property type="match status" value="1"/>
</dbReference>
<name>A0A418B2U2_9STRA</name>
<reference evidence="7 8" key="1">
    <citation type="submission" date="2018-08" db="EMBL/GenBank/DDBJ databases">
        <title>Aphanomyces genome sequencing and annotation.</title>
        <authorList>
            <person name="Minardi D."/>
            <person name="Oidtmann B."/>
            <person name="Van Der Giezen M."/>
            <person name="Studholme D.J."/>
        </authorList>
    </citation>
    <scope>NUCLEOTIDE SEQUENCE [LARGE SCALE GENOMIC DNA]</scope>
    <source>
        <strain evidence="7 8">NJM0002</strain>
    </source>
</reference>
<evidence type="ECO:0000313" key="7">
    <source>
        <dbReference type="EMBL" id="RHY32384.1"/>
    </source>
</evidence>
<evidence type="ECO:0000256" key="1">
    <source>
        <dbReference type="ARBA" id="ARBA00004496"/>
    </source>
</evidence>
<proteinExistence type="predicted"/>
<sequence length="343" mass="38419">MKVVMASALAATAVAVATQLASGTPSPRAIHVCSSSVAALNGVYEVDESLRSDNAPVFTRTDEDGDDLATSDYRLFRHQGFWAFANFASWPPEVEFRCDPYRNNHEDSVACEKDQVEPPLRGYTSRQSVLSRPPTLQLHPCSVDLGVTELPRVEIRVECFDLRKDERKLVLPNGFEVGVVPVPQPSDGTAGTPHTPFEPPVSIRLNNNFLTHIDDLDKALSAVFVKPSRLQWIDLSGNSIATIPVIAFQPYLELTTVHLHANQLCKYTDIDGLAVLTKLRHLTLHGNPVEEKKHYRNYTIHHIPSLLELDFSCVTKLDREKAETWSITYRKKLARRRGEEVDD</sequence>
<gene>
    <name evidence="7" type="ORF">DYB32_002618</name>
</gene>
<dbReference type="PROSITE" id="PS51450">
    <property type="entry name" value="LRR"/>
    <property type="match status" value="1"/>
</dbReference>
<evidence type="ECO:0000313" key="8">
    <source>
        <dbReference type="Proteomes" id="UP000285060"/>
    </source>
</evidence>
<comment type="subcellular location">
    <subcellularLocation>
        <location evidence="1">Cytoplasm</location>
    </subcellularLocation>
</comment>
<evidence type="ECO:0000256" key="5">
    <source>
        <dbReference type="ARBA" id="ARBA00022737"/>
    </source>
</evidence>
<dbReference type="AlphaFoldDB" id="A0A418B2U2"/>